<dbReference type="OrthoDB" id="2966397at2"/>
<dbReference type="EMBL" id="FNNC01000003">
    <property type="protein sequence ID" value="SDW51915.1"/>
    <property type="molecule type" value="Genomic_DNA"/>
</dbReference>
<evidence type="ECO:0000313" key="2">
    <source>
        <dbReference type="EMBL" id="SDW51915.1"/>
    </source>
</evidence>
<keyword evidence="3" id="KW-1185">Reference proteome</keyword>
<evidence type="ECO:0000313" key="3">
    <source>
        <dbReference type="Proteomes" id="UP000199488"/>
    </source>
</evidence>
<sequence length="126" mass="14861">MSEHLRRAEATFLEQYSDWLQMVQESMVQVTGFYREGFEENGDRLLDSTTRESSLFSSQTVTMSYLFGQEEEWKQDLEAFEQATEEVRSLIEAETMSSAEKMRYVASMYMPVLERWKLRVTALARK</sequence>
<proteinExistence type="predicted"/>
<name>A0A1H2U6W1_9BACI</name>
<feature type="domain" description="DUF8042" evidence="1">
    <location>
        <begin position="9"/>
        <end position="123"/>
    </location>
</feature>
<evidence type="ECO:0000259" key="1">
    <source>
        <dbReference type="Pfam" id="PF26154"/>
    </source>
</evidence>
<dbReference type="Proteomes" id="UP000199488">
    <property type="component" value="Unassembled WGS sequence"/>
</dbReference>
<dbReference type="InterPro" id="IPR058355">
    <property type="entry name" value="DUF8042"/>
</dbReference>
<protein>
    <recommendedName>
        <fullName evidence="1">DUF8042 domain-containing protein</fullName>
    </recommendedName>
</protein>
<dbReference type="STRING" id="1122204.SAMN05421781_1595"/>
<accession>A0A1H2U6W1</accession>
<dbReference type="AlphaFoldDB" id="A0A1H2U6W1"/>
<gene>
    <name evidence="2" type="ORF">SAMN05421781_1595</name>
</gene>
<reference evidence="2 3" key="1">
    <citation type="submission" date="2016-10" db="EMBL/GenBank/DDBJ databases">
        <authorList>
            <person name="de Groot N.N."/>
        </authorList>
    </citation>
    <scope>NUCLEOTIDE SEQUENCE [LARGE SCALE GENOMIC DNA]</scope>
    <source>
        <strain evidence="2 3">DSM 23126</strain>
    </source>
</reference>
<organism evidence="2 3">
    <name type="scientific">Marinococcus luteus</name>
    <dbReference type="NCBI Taxonomy" id="1122204"/>
    <lineage>
        <taxon>Bacteria</taxon>
        <taxon>Bacillati</taxon>
        <taxon>Bacillota</taxon>
        <taxon>Bacilli</taxon>
        <taxon>Bacillales</taxon>
        <taxon>Bacillaceae</taxon>
        <taxon>Marinococcus</taxon>
    </lineage>
</organism>
<dbReference type="Pfam" id="PF26154">
    <property type="entry name" value="DUF8042"/>
    <property type="match status" value="1"/>
</dbReference>